<dbReference type="Pfam" id="PF01232">
    <property type="entry name" value="Mannitol_dh"/>
    <property type="match status" value="1"/>
</dbReference>
<evidence type="ECO:0000259" key="4">
    <source>
        <dbReference type="Pfam" id="PF01232"/>
    </source>
</evidence>
<dbReference type="Proteomes" id="UP000290567">
    <property type="component" value="Unassembled WGS sequence"/>
</dbReference>
<evidence type="ECO:0000256" key="1">
    <source>
        <dbReference type="ARBA" id="ARBA00023002"/>
    </source>
</evidence>
<reference evidence="7" key="1">
    <citation type="submission" date="2019-02" db="EMBL/GenBank/DDBJ databases">
        <title>Draft genome sequence of Enterococcus sp. Gos25-1.</title>
        <authorList>
            <person name="Tanaka N."/>
            <person name="Shiwa Y."/>
            <person name="Fujita N."/>
        </authorList>
    </citation>
    <scope>NUCLEOTIDE SEQUENCE [LARGE SCALE GENOMIC DNA]</scope>
    <source>
        <strain evidence="7">Gos25-1</strain>
    </source>
</reference>
<evidence type="ECO:0000259" key="5">
    <source>
        <dbReference type="Pfam" id="PF08125"/>
    </source>
</evidence>
<evidence type="ECO:0000313" key="6">
    <source>
        <dbReference type="EMBL" id="GCF94173.1"/>
    </source>
</evidence>
<dbReference type="PANTHER" id="PTHR30524">
    <property type="entry name" value="MANNITOL-1-PHOSPHATE 5-DEHYDROGENASE"/>
    <property type="match status" value="1"/>
</dbReference>
<feature type="domain" description="Mannitol dehydrogenase N-terminal" evidence="4">
    <location>
        <begin position="3"/>
        <end position="190"/>
    </location>
</feature>
<comment type="catalytic activity">
    <reaction evidence="3">
        <text>D-mannitol 1-phosphate + NAD(+) = beta-D-fructose 6-phosphate + NADH + H(+)</text>
        <dbReference type="Rhea" id="RHEA:19661"/>
        <dbReference type="ChEBI" id="CHEBI:15378"/>
        <dbReference type="ChEBI" id="CHEBI:57540"/>
        <dbReference type="ChEBI" id="CHEBI:57634"/>
        <dbReference type="ChEBI" id="CHEBI:57945"/>
        <dbReference type="ChEBI" id="CHEBI:61381"/>
        <dbReference type="EC" id="1.1.1.17"/>
    </reaction>
</comment>
<protein>
    <submittedName>
        <fullName evidence="6">Mannitol-1-phosphate 5-dehydrogenase</fullName>
    </submittedName>
</protein>
<dbReference type="GO" id="GO:0005829">
    <property type="term" value="C:cytosol"/>
    <property type="evidence" value="ECO:0007669"/>
    <property type="project" value="TreeGrafter"/>
</dbReference>
<keyword evidence="2" id="KW-0520">NAD</keyword>
<comment type="caution">
    <text evidence="6">The sequence shown here is derived from an EMBL/GenBank/DDBJ whole genome shotgun (WGS) entry which is preliminary data.</text>
</comment>
<keyword evidence="7" id="KW-1185">Reference proteome</keyword>
<dbReference type="InterPro" id="IPR013118">
    <property type="entry name" value="Mannitol_DH_C"/>
</dbReference>
<name>A0A4P5PLM8_9ENTE</name>
<dbReference type="GO" id="GO:0008926">
    <property type="term" value="F:mannitol-1-phosphate 5-dehydrogenase activity"/>
    <property type="evidence" value="ECO:0007669"/>
    <property type="project" value="UniProtKB-EC"/>
</dbReference>
<organism evidence="6 7">
    <name type="scientific">Enterococcus florum</name>
    <dbReference type="NCBI Taxonomy" id="2480627"/>
    <lineage>
        <taxon>Bacteria</taxon>
        <taxon>Bacillati</taxon>
        <taxon>Bacillota</taxon>
        <taxon>Bacilli</taxon>
        <taxon>Lactobacillales</taxon>
        <taxon>Enterococcaceae</taxon>
        <taxon>Enterococcus</taxon>
    </lineage>
</organism>
<evidence type="ECO:0000313" key="7">
    <source>
        <dbReference type="Proteomes" id="UP000290567"/>
    </source>
</evidence>
<dbReference type="InterPro" id="IPR000669">
    <property type="entry name" value="Mannitol_DH"/>
</dbReference>
<dbReference type="InterPro" id="IPR008927">
    <property type="entry name" value="6-PGluconate_DH-like_C_sf"/>
</dbReference>
<dbReference type="PANTHER" id="PTHR30524:SF0">
    <property type="entry name" value="ALTRONATE OXIDOREDUCTASE-RELATED"/>
    <property type="match status" value="1"/>
</dbReference>
<sequence>MKQALHFGGGSIGIGFIADLLYESGYEVTIVDIDRDLVQQINETNTFDLYLINEGYQKKQLTNLHALSSIEDQKEIIEKIRTTELITTAVWAENLPKIAPVLLKGLKKRVAENGQRVTILACENAMFNSEILRNAILALDASAKVWLDQIAAFPNTAVDRMVLASEHQDKKTIDIGRDYELVIEESKLVDPTDKPIKDAVYTTDLKKYIERKLYVVNCGHAWAGYIGFVHGYSVMRDVFSNEELVQLIRETMWESAHLLMEKHGFTEQDMADYIDFIMDRYQTPGITDMITRVSRSPIRKLQPEERLVGPCVQCEEHGLKNTRLLEGIAAAFLFDNPEDEQSVELLAFVAEHGIDQAIVHFTTISAGTRMHQVIKGNYQKFLTKQRRVK</sequence>
<dbReference type="SUPFAM" id="SSF51735">
    <property type="entry name" value="NAD(P)-binding Rossmann-fold domains"/>
    <property type="match status" value="1"/>
</dbReference>
<dbReference type="InterPro" id="IPR013328">
    <property type="entry name" value="6PGD_dom2"/>
</dbReference>
<dbReference type="PRINTS" id="PR00084">
    <property type="entry name" value="MTLDHDRGNASE"/>
</dbReference>
<dbReference type="OrthoDB" id="271711at2"/>
<keyword evidence="1" id="KW-0560">Oxidoreductase</keyword>
<evidence type="ECO:0000256" key="2">
    <source>
        <dbReference type="ARBA" id="ARBA00023027"/>
    </source>
</evidence>
<dbReference type="SUPFAM" id="SSF48179">
    <property type="entry name" value="6-phosphogluconate dehydrogenase C-terminal domain-like"/>
    <property type="match status" value="1"/>
</dbReference>
<dbReference type="GO" id="GO:0019592">
    <property type="term" value="P:mannitol catabolic process"/>
    <property type="evidence" value="ECO:0007669"/>
    <property type="project" value="TreeGrafter"/>
</dbReference>
<dbReference type="InterPro" id="IPR013131">
    <property type="entry name" value="Mannitol_DH_N"/>
</dbReference>
<proteinExistence type="predicted"/>
<dbReference type="InterPro" id="IPR036291">
    <property type="entry name" value="NAD(P)-bd_dom_sf"/>
</dbReference>
<dbReference type="Gene3D" id="1.10.1040.10">
    <property type="entry name" value="N-(1-d-carboxylethyl)-l-norvaline Dehydrogenase, domain 2"/>
    <property type="match status" value="1"/>
</dbReference>
<evidence type="ECO:0000256" key="3">
    <source>
        <dbReference type="ARBA" id="ARBA00048615"/>
    </source>
</evidence>
<dbReference type="EMBL" id="BJCC01000015">
    <property type="protein sequence ID" value="GCF94173.1"/>
    <property type="molecule type" value="Genomic_DNA"/>
</dbReference>
<dbReference type="Gene3D" id="3.40.50.720">
    <property type="entry name" value="NAD(P)-binding Rossmann-like Domain"/>
    <property type="match status" value="1"/>
</dbReference>
<feature type="domain" description="Mannitol dehydrogenase C-terminal" evidence="5">
    <location>
        <begin position="204"/>
        <end position="345"/>
    </location>
</feature>
<accession>A0A4P5PLM8</accession>
<dbReference type="AlphaFoldDB" id="A0A4P5PLM8"/>
<dbReference type="Pfam" id="PF08125">
    <property type="entry name" value="Mannitol_dh_C"/>
    <property type="match status" value="1"/>
</dbReference>
<dbReference type="RefSeq" id="WP_146622610.1">
    <property type="nucleotide sequence ID" value="NZ_BJCC01000015.1"/>
</dbReference>
<gene>
    <name evidence="6" type="primary">mtlD_3</name>
    <name evidence="6" type="ORF">NRIC_20640</name>
</gene>